<proteinExistence type="predicted"/>
<evidence type="ECO:0000313" key="2">
    <source>
        <dbReference type="Proteomes" id="UP001054821"/>
    </source>
</evidence>
<reference evidence="1 2" key="1">
    <citation type="journal article" date="2022" name="G3 (Bethesda)">
        <title>Whole-genome sequence and methylome profiling of the almond [Prunus dulcis (Mill.) D.A. Webb] cultivar 'Nonpareil'.</title>
        <authorList>
            <person name="D'Amico-Willman K.M."/>
            <person name="Ouma W.Z."/>
            <person name="Meulia T."/>
            <person name="Sideli G.M."/>
            <person name="Gradziel T.M."/>
            <person name="Fresnedo-Ramirez J."/>
        </authorList>
    </citation>
    <scope>NUCLEOTIDE SEQUENCE [LARGE SCALE GENOMIC DNA]</scope>
    <source>
        <strain evidence="1">Clone GOH B32 T37-40</strain>
    </source>
</reference>
<dbReference type="Proteomes" id="UP001054821">
    <property type="component" value="Chromosome 2"/>
</dbReference>
<name>A0AAD4WME0_PRUDU</name>
<evidence type="ECO:0000313" key="1">
    <source>
        <dbReference type="EMBL" id="KAI5344967.1"/>
    </source>
</evidence>
<organism evidence="1 2">
    <name type="scientific">Prunus dulcis</name>
    <name type="common">Almond</name>
    <name type="synonym">Amygdalus dulcis</name>
    <dbReference type="NCBI Taxonomy" id="3755"/>
    <lineage>
        <taxon>Eukaryota</taxon>
        <taxon>Viridiplantae</taxon>
        <taxon>Streptophyta</taxon>
        <taxon>Embryophyta</taxon>
        <taxon>Tracheophyta</taxon>
        <taxon>Spermatophyta</taxon>
        <taxon>Magnoliopsida</taxon>
        <taxon>eudicotyledons</taxon>
        <taxon>Gunneridae</taxon>
        <taxon>Pentapetalae</taxon>
        <taxon>rosids</taxon>
        <taxon>fabids</taxon>
        <taxon>Rosales</taxon>
        <taxon>Rosaceae</taxon>
        <taxon>Amygdaloideae</taxon>
        <taxon>Amygdaleae</taxon>
        <taxon>Prunus</taxon>
    </lineage>
</organism>
<dbReference type="AlphaFoldDB" id="A0AAD4WME0"/>
<protein>
    <recommendedName>
        <fullName evidence="3">CCHC-type domain-containing protein</fullName>
    </recommendedName>
</protein>
<comment type="caution">
    <text evidence="1">The sequence shown here is derived from an EMBL/GenBank/DDBJ whole genome shotgun (WGS) entry which is preliminary data.</text>
</comment>
<keyword evidence="2" id="KW-1185">Reference proteome</keyword>
<accession>A0AAD4WME0</accession>
<gene>
    <name evidence="1" type="ORF">L3X38_012844</name>
</gene>
<sequence>MSIEEYTSEFNNLSIQVGLNKTNEQKTSCYLSGLNKTIRDEMGVVRLFNLQDARQYALMAERKLSRLGGKRAVSSSPDTGWQRDTVVVHGVQSDEEANPSTRIGGRNLGVDKNVKWKKIKQFHSPNSAIVKDSKAGSTSQARYFNCGEAGHKSYACPQRRINLVGDKINFPEPVYDVYSNEEEVIDLSPVEGECLLVFGESKQAESSGILKAVNHEEVGFELLKQHNQPTFEGKVIQEILEGIVGDEMNSFEGDTYEYADFLGVDYFNLQTTKTIIDLVRLLVFGVKSFWAESLAAEDIWYCSRRIKYSKYLFLWSGKVQYQGQSSMDSLSKKRLCLGGFHQTIGIPVRILPNPMG</sequence>
<dbReference type="EMBL" id="JAJFAZ020000002">
    <property type="protein sequence ID" value="KAI5344967.1"/>
    <property type="molecule type" value="Genomic_DNA"/>
</dbReference>
<evidence type="ECO:0008006" key="3">
    <source>
        <dbReference type="Google" id="ProtNLM"/>
    </source>
</evidence>